<proteinExistence type="predicted"/>
<dbReference type="SUPFAM" id="SSF101898">
    <property type="entry name" value="NHL repeat"/>
    <property type="match status" value="1"/>
</dbReference>
<dbReference type="AlphaFoldDB" id="A0A7H9AKH4"/>
<keyword evidence="4" id="KW-1185">Reference proteome</keyword>
<evidence type="ECO:0000256" key="2">
    <source>
        <dbReference type="ARBA" id="ARBA00023180"/>
    </source>
</evidence>
<organism evidence="3 4">
    <name type="scientific">Costertonia aggregata</name>
    <dbReference type="NCBI Taxonomy" id="343403"/>
    <lineage>
        <taxon>Bacteria</taxon>
        <taxon>Pseudomonadati</taxon>
        <taxon>Bacteroidota</taxon>
        <taxon>Flavobacteriia</taxon>
        <taxon>Flavobacteriales</taxon>
        <taxon>Flavobacteriaceae</taxon>
        <taxon>Costertonia</taxon>
    </lineage>
</organism>
<evidence type="ECO:0000256" key="1">
    <source>
        <dbReference type="ARBA" id="ARBA00022729"/>
    </source>
</evidence>
<dbReference type="PANTHER" id="PTHR10680:SF14">
    <property type="entry name" value="PEPTIDYL-GLYCINE ALPHA-AMIDATING MONOOXYGENASE"/>
    <property type="match status" value="1"/>
</dbReference>
<dbReference type="Proteomes" id="UP000509302">
    <property type="component" value="Chromosome"/>
</dbReference>
<keyword evidence="2" id="KW-0325">Glycoprotein</keyword>
<dbReference type="InterPro" id="IPR011042">
    <property type="entry name" value="6-blade_b-propeller_TolB-like"/>
</dbReference>
<keyword evidence="1" id="KW-0732">Signal</keyword>
<name>A0A7H9AKH4_9FLAO</name>
<evidence type="ECO:0000313" key="4">
    <source>
        <dbReference type="Proteomes" id="UP000509302"/>
    </source>
</evidence>
<dbReference type="PANTHER" id="PTHR10680">
    <property type="entry name" value="PEPTIDYL-GLYCINE ALPHA-AMIDATING MONOOXYGENASE"/>
    <property type="match status" value="1"/>
</dbReference>
<gene>
    <name evidence="3" type="ORF">HYG79_00990</name>
</gene>
<accession>A0A7H9AKH4</accession>
<sequence length="344" mass="38569">MDRRNFVKNTSVLSLGMISGMSRANSFVQYKDAIIGHNSHQYKIDLQWGALNSNFYPVNDCHEMVQDSKGRIILLTNHTKNNIIVYDRSGKLLEVWGTDYPGAHGLTLHVENGEDVLYIADNNRHEVIKTTIQGKVMQVFPYPKASGKYDAKDKYIPTETAIAPNGDVYIADGYGEQYIMHYNAKGELLNVFGGRGEENHLFNNAHGICLDTRDASNPSLLITARQQNKLKRFSLQGEYISTIDLPGAFICRPVIHDKNVYLATIWSGDGSEGTGFVSILNENDTLVSAPGGCEPTYKDGILSPMYQTLKVFHHPHDVCVDDDENLYVAQWNSGKTYPIKLYRV</sequence>
<dbReference type="Gene3D" id="2.120.10.30">
    <property type="entry name" value="TolB, C-terminal domain"/>
    <property type="match status" value="1"/>
</dbReference>
<evidence type="ECO:0000313" key="3">
    <source>
        <dbReference type="EMBL" id="QLG43982.1"/>
    </source>
</evidence>
<dbReference type="KEGG" id="cagg:HYG79_00990"/>
<protein>
    <submittedName>
        <fullName evidence="3">6-bladed beta-propeller</fullName>
    </submittedName>
</protein>
<dbReference type="RefSeq" id="WP_179240318.1">
    <property type="nucleotide sequence ID" value="NZ_CP058595.1"/>
</dbReference>
<dbReference type="EMBL" id="CP058595">
    <property type="protein sequence ID" value="QLG43982.1"/>
    <property type="molecule type" value="Genomic_DNA"/>
</dbReference>
<reference evidence="3 4" key="1">
    <citation type="journal article" date="2006" name="Int. J. Syst. Evol. Microbiol.">
        <title>Costertonia aggregata gen. nov., sp. nov., a mesophilic marine bacterium of the family Flavobacteriaceae, isolated from a mature biofilm.</title>
        <authorList>
            <person name="Kwon K.K."/>
            <person name="Lee Y.K."/>
            <person name="Lee H.K."/>
        </authorList>
    </citation>
    <scope>NUCLEOTIDE SEQUENCE [LARGE SCALE GENOMIC DNA]</scope>
    <source>
        <strain evidence="3 4">KCCM 42265</strain>
    </source>
</reference>